<dbReference type="PANTHER" id="PTHR23272">
    <property type="entry name" value="BED FINGER-RELATED"/>
    <property type="match status" value="1"/>
</dbReference>
<dbReference type="SUPFAM" id="SSF53098">
    <property type="entry name" value="Ribonuclease H-like"/>
    <property type="match status" value="1"/>
</dbReference>
<dbReference type="InterPro" id="IPR008906">
    <property type="entry name" value="HATC_C_dom"/>
</dbReference>
<dbReference type="Pfam" id="PF14372">
    <property type="entry name" value="hAT-like_RNase-H"/>
    <property type="match status" value="1"/>
</dbReference>
<gene>
    <name evidence="3" type="ORF">Fmac_011221</name>
</gene>
<dbReference type="PANTHER" id="PTHR23272:SF187">
    <property type="entry name" value="AC9 TRANSPOSASE-RELATED"/>
    <property type="match status" value="1"/>
</dbReference>
<dbReference type="InterPro" id="IPR012337">
    <property type="entry name" value="RNaseH-like_sf"/>
</dbReference>
<comment type="caution">
    <text evidence="3">The sequence shown here is derived from an EMBL/GenBank/DDBJ whole genome shotgun (WGS) entry which is preliminary data.</text>
</comment>
<dbReference type="Pfam" id="PF05699">
    <property type="entry name" value="Dimer_Tnp_hAT"/>
    <property type="match status" value="1"/>
</dbReference>
<protein>
    <submittedName>
        <fullName evidence="3">Uncharacterized protein</fullName>
    </submittedName>
</protein>
<dbReference type="Proteomes" id="UP001603857">
    <property type="component" value="Unassembled WGS sequence"/>
</dbReference>
<sequence length="250" mass="29409">MFVKVLKVFYDATFTFFGSLHVTIQLFLTKLCEIQKALDKWRKSDDPILQKMTTNMQIKFSKYWKSSEINVLLFVAVFLDPRFKLQYVEFCFGRLYGNERGQEMIKKLKDIIEKLFEYYANLYPLPVDGGDFSSISSSFAYDPSCHYNDDDDDEKDWVHEFRIKIRKKQSQVKRNEMDRYMEDDVEDSDSTIEFDILKWWKLKSTKYYILSHMAKDILAIPVSTVSSESAFSTGGRDLDSFRSSLNATTV</sequence>
<dbReference type="EMBL" id="JBGMDY010000004">
    <property type="protein sequence ID" value="KAL2336775.1"/>
    <property type="molecule type" value="Genomic_DNA"/>
</dbReference>
<dbReference type="AlphaFoldDB" id="A0ABD1MLV0"/>
<proteinExistence type="predicted"/>
<evidence type="ECO:0000313" key="3">
    <source>
        <dbReference type="EMBL" id="KAL2336775.1"/>
    </source>
</evidence>
<evidence type="ECO:0000259" key="1">
    <source>
        <dbReference type="Pfam" id="PF05699"/>
    </source>
</evidence>
<feature type="domain" description="HAT C-terminal dimerisation" evidence="1">
    <location>
        <begin position="176"/>
        <end position="250"/>
    </location>
</feature>
<accession>A0ABD1MLV0</accession>
<name>A0ABD1MLV0_9FABA</name>
<evidence type="ECO:0000313" key="4">
    <source>
        <dbReference type="Proteomes" id="UP001603857"/>
    </source>
</evidence>
<dbReference type="InterPro" id="IPR025525">
    <property type="entry name" value="hAT-like_transposase_RNase-H"/>
</dbReference>
<feature type="domain" description="hAT-like transposase RNase-H fold" evidence="2">
    <location>
        <begin position="20"/>
        <end position="119"/>
    </location>
</feature>
<organism evidence="3 4">
    <name type="scientific">Flemingia macrophylla</name>
    <dbReference type="NCBI Taxonomy" id="520843"/>
    <lineage>
        <taxon>Eukaryota</taxon>
        <taxon>Viridiplantae</taxon>
        <taxon>Streptophyta</taxon>
        <taxon>Embryophyta</taxon>
        <taxon>Tracheophyta</taxon>
        <taxon>Spermatophyta</taxon>
        <taxon>Magnoliopsida</taxon>
        <taxon>eudicotyledons</taxon>
        <taxon>Gunneridae</taxon>
        <taxon>Pentapetalae</taxon>
        <taxon>rosids</taxon>
        <taxon>fabids</taxon>
        <taxon>Fabales</taxon>
        <taxon>Fabaceae</taxon>
        <taxon>Papilionoideae</taxon>
        <taxon>50 kb inversion clade</taxon>
        <taxon>NPAAA clade</taxon>
        <taxon>indigoferoid/millettioid clade</taxon>
        <taxon>Phaseoleae</taxon>
        <taxon>Flemingia</taxon>
    </lineage>
</organism>
<evidence type="ECO:0000259" key="2">
    <source>
        <dbReference type="Pfam" id="PF14372"/>
    </source>
</evidence>
<reference evidence="3 4" key="1">
    <citation type="submission" date="2024-08" db="EMBL/GenBank/DDBJ databases">
        <title>Insights into the chromosomal genome structure of Flemingia macrophylla.</title>
        <authorList>
            <person name="Ding Y."/>
            <person name="Zhao Y."/>
            <person name="Bi W."/>
            <person name="Wu M."/>
            <person name="Zhao G."/>
            <person name="Gong Y."/>
            <person name="Li W."/>
            <person name="Zhang P."/>
        </authorList>
    </citation>
    <scope>NUCLEOTIDE SEQUENCE [LARGE SCALE GENOMIC DNA]</scope>
    <source>
        <strain evidence="3">DYQJB</strain>
        <tissue evidence="3">Leaf</tissue>
    </source>
</reference>
<keyword evidence="4" id="KW-1185">Reference proteome</keyword>